<gene>
    <name evidence="2 4" type="primary">apaG</name>
    <name evidence="4" type="ORF">J0X15_09460</name>
</gene>
<reference evidence="4" key="1">
    <citation type="submission" date="2021-03" db="EMBL/GenBank/DDBJ databases">
        <title>Roseibium sp. CAU 1637 isolated from Incheon.</title>
        <authorList>
            <person name="Kim W."/>
        </authorList>
    </citation>
    <scope>NUCLEOTIDE SEQUENCE</scope>
    <source>
        <strain evidence="4">CAU 1637</strain>
    </source>
</reference>
<dbReference type="SUPFAM" id="SSF110069">
    <property type="entry name" value="ApaG-like"/>
    <property type="match status" value="1"/>
</dbReference>
<dbReference type="PANTHER" id="PTHR14289">
    <property type="entry name" value="F-BOX ONLY PROTEIN 3"/>
    <property type="match status" value="1"/>
</dbReference>
<evidence type="ECO:0000259" key="3">
    <source>
        <dbReference type="PROSITE" id="PS51087"/>
    </source>
</evidence>
<organism evidence="4 5">
    <name type="scientific">Roseibium limicola</name>
    <dbReference type="NCBI Taxonomy" id="2816037"/>
    <lineage>
        <taxon>Bacteria</taxon>
        <taxon>Pseudomonadati</taxon>
        <taxon>Pseudomonadota</taxon>
        <taxon>Alphaproteobacteria</taxon>
        <taxon>Hyphomicrobiales</taxon>
        <taxon>Stappiaceae</taxon>
        <taxon>Roseibium</taxon>
    </lineage>
</organism>
<dbReference type="RefSeq" id="WP_206940021.1">
    <property type="nucleotide sequence ID" value="NZ_JAFLNF010000003.1"/>
</dbReference>
<dbReference type="InterPro" id="IPR007474">
    <property type="entry name" value="ApaG_domain"/>
</dbReference>
<dbReference type="InterPro" id="IPR036767">
    <property type="entry name" value="ApaG_sf"/>
</dbReference>
<dbReference type="InterPro" id="IPR023065">
    <property type="entry name" value="Uncharacterised_ApaG"/>
</dbReference>
<feature type="domain" description="ApaG" evidence="3">
    <location>
        <begin position="6"/>
        <end position="130"/>
    </location>
</feature>
<dbReference type="HAMAP" id="MF_00791">
    <property type="entry name" value="ApaG"/>
    <property type="match status" value="1"/>
</dbReference>
<comment type="caution">
    <text evidence="4">The sequence shown here is derived from an EMBL/GenBank/DDBJ whole genome shotgun (WGS) entry which is preliminary data.</text>
</comment>
<dbReference type="Pfam" id="PF04379">
    <property type="entry name" value="DUF525"/>
    <property type="match status" value="1"/>
</dbReference>
<dbReference type="GO" id="GO:0070987">
    <property type="term" value="P:error-free translesion synthesis"/>
    <property type="evidence" value="ECO:0007669"/>
    <property type="project" value="TreeGrafter"/>
</dbReference>
<sequence length="133" mass="14776">MSGQYRAITQGITVSVEPFYLDEESRPEQGRYVWAYMVEIKNDTDTPVHLRSRHWIIMDGQGRVEEVQGPGVVGEEPVIEPGEAYEYSSGCPLRTPSGIMSGSYGMEREDGSSFDVTIPAFSLDLPDVARSLN</sequence>
<evidence type="ECO:0000256" key="2">
    <source>
        <dbReference type="HAMAP-Rule" id="MF_00791"/>
    </source>
</evidence>
<dbReference type="PROSITE" id="PS51087">
    <property type="entry name" value="APAG"/>
    <property type="match status" value="1"/>
</dbReference>
<dbReference type="PANTHER" id="PTHR14289:SF16">
    <property type="entry name" value="POLYMERASE DELTA-INTERACTING PROTEIN 2"/>
    <property type="match status" value="1"/>
</dbReference>
<evidence type="ECO:0000313" key="4">
    <source>
        <dbReference type="EMBL" id="MBO0345446.1"/>
    </source>
</evidence>
<name>A0A939EMS1_9HYPH</name>
<dbReference type="EMBL" id="JAFLNF010000003">
    <property type="protein sequence ID" value="MBO0345446.1"/>
    <property type="molecule type" value="Genomic_DNA"/>
</dbReference>
<dbReference type="Gene3D" id="2.60.40.1470">
    <property type="entry name" value="ApaG domain"/>
    <property type="match status" value="1"/>
</dbReference>
<evidence type="ECO:0000256" key="1">
    <source>
        <dbReference type="ARBA" id="ARBA00017693"/>
    </source>
</evidence>
<dbReference type="NCBIfam" id="NF003967">
    <property type="entry name" value="PRK05461.1"/>
    <property type="match status" value="1"/>
</dbReference>
<accession>A0A939EMS1</accession>
<dbReference type="AlphaFoldDB" id="A0A939EMS1"/>
<evidence type="ECO:0000313" key="5">
    <source>
        <dbReference type="Proteomes" id="UP000664779"/>
    </source>
</evidence>
<keyword evidence="5" id="KW-1185">Reference proteome</keyword>
<proteinExistence type="inferred from homology"/>
<dbReference type="Proteomes" id="UP000664779">
    <property type="component" value="Unassembled WGS sequence"/>
</dbReference>
<protein>
    <recommendedName>
        <fullName evidence="1 2">Protein ApaG</fullName>
    </recommendedName>
</protein>